<accession>A0AAV5KPI5</accession>
<evidence type="ECO:0000313" key="1">
    <source>
        <dbReference type="EMBL" id="GKV26458.1"/>
    </source>
</evidence>
<dbReference type="EMBL" id="BPVZ01000072">
    <property type="protein sequence ID" value="GKV26458.1"/>
    <property type="molecule type" value="Genomic_DNA"/>
</dbReference>
<name>A0AAV5KPI5_9ROSI</name>
<sequence>MGQYMTPFNIVGSKSRFNRATISALLSPEHTVMTTT</sequence>
<protein>
    <submittedName>
        <fullName evidence="1">Uncharacterized protein</fullName>
    </submittedName>
</protein>
<organism evidence="1 2">
    <name type="scientific">Rubroshorea leprosula</name>
    <dbReference type="NCBI Taxonomy" id="152421"/>
    <lineage>
        <taxon>Eukaryota</taxon>
        <taxon>Viridiplantae</taxon>
        <taxon>Streptophyta</taxon>
        <taxon>Embryophyta</taxon>
        <taxon>Tracheophyta</taxon>
        <taxon>Spermatophyta</taxon>
        <taxon>Magnoliopsida</taxon>
        <taxon>eudicotyledons</taxon>
        <taxon>Gunneridae</taxon>
        <taxon>Pentapetalae</taxon>
        <taxon>rosids</taxon>
        <taxon>malvids</taxon>
        <taxon>Malvales</taxon>
        <taxon>Dipterocarpaceae</taxon>
        <taxon>Rubroshorea</taxon>
    </lineage>
</organism>
<comment type="caution">
    <text evidence="1">The sequence shown here is derived from an EMBL/GenBank/DDBJ whole genome shotgun (WGS) entry which is preliminary data.</text>
</comment>
<dbReference type="AlphaFoldDB" id="A0AAV5KPI5"/>
<proteinExistence type="predicted"/>
<gene>
    <name evidence="1" type="ORF">SLEP1_g35750</name>
</gene>
<dbReference type="Proteomes" id="UP001054252">
    <property type="component" value="Unassembled WGS sequence"/>
</dbReference>
<keyword evidence="2" id="KW-1185">Reference proteome</keyword>
<evidence type="ECO:0000313" key="2">
    <source>
        <dbReference type="Proteomes" id="UP001054252"/>
    </source>
</evidence>
<reference evidence="1 2" key="1">
    <citation type="journal article" date="2021" name="Commun. Biol.">
        <title>The genome of Shorea leprosula (Dipterocarpaceae) highlights the ecological relevance of drought in aseasonal tropical rainforests.</title>
        <authorList>
            <person name="Ng K.K.S."/>
            <person name="Kobayashi M.J."/>
            <person name="Fawcett J.A."/>
            <person name="Hatakeyama M."/>
            <person name="Paape T."/>
            <person name="Ng C.H."/>
            <person name="Ang C.C."/>
            <person name="Tnah L.H."/>
            <person name="Lee C.T."/>
            <person name="Nishiyama T."/>
            <person name="Sese J."/>
            <person name="O'Brien M.J."/>
            <person name="Copetti D."/>
            <person name="Mohd Noor M.I."/>
            <person name="Ong R.C."/>
            <person name="Putra M."/>
            <person name="Sireger I.Z."/>
            <person name="Indrioko S."/>
            <person name="Kosugi Y."/>
            <person name="Izuno A."/>
            <person name="Isagi Y."/>
            <person name="Lee S.L."/>
            <person name="Shimizu K.K."/>
        </authorList>
    </citation>
    <scope>NUCLEOTIDE SEQUENCE [LARGE SCALE GENOMIC DNA]</scope>
    <source>
        <strain evidence="1">214</strain>
    </source>
</reference>